<protein>
    <submittedName>
        <fullName evidence="1">Uncharacterized protein</fullName>
    </submittedName>
</protein>
<dbReference type="EMBL" id="CM009290">
    <property type="protein sequence ID" value="KAI9401088.1"/>
    <property type="molecule type" value="Genomic_DNA"/>
</dbReference>
<gene>
    <name evidence="1" type="ORF">POPTR_001G063309v4</name>
</gene>
<dbReference type="Proteomes" id="UP000006729">
    <property type="component" value="Chromosome 1"/>
</dbReference>
<comment type="caution">
    <text evidence="1">The sequence shown here is derived from an EMBL/GenBank/DDBJ whole genome shotgun (WGS) entry which is preliminary data.</text>
</comment>
<evidence type="ECO:0000313" key="2">
    <source>
        <dbReference type="Proteomes" id="UP000006729"/>
    </source>
</evidence>
<organism evidence="1 2">
    <name type="scientific">Populus trichocarpa</name>
    <name type="common">Western balsam poplar</name>
    <name type="synonym">Populus balsamifera subsp. trichocarpa</name>
    <dbReference type="NCBI Taxonomy" id="3694"/>
    <lineage>
        <taxon>Eukaryota</taxon>
        <taxon>Viridiplantae</taxon>
        <taxon>Streptophyta</taxon>
        <taxon>Embryophyta</taxon>
        <taxon>Tracheophyta</taxon>
        <taxon>Spermatophyta</taxon>
        <taxon>Magnoliopsida</taxon>
        <taxon>eudicotyledons</taxon>
        <taxon>Gunneridae</taxon>
        <taxon>Pentapetalae</taxon>
        <taxon>rosids</taxon>
        <taxon>fabids</taxon>
        <taxon>Malpighiales</taxon>
        <taxon>Salicaceae</taxon>
        <taxon>Saliceae</taxon>
        <taxon>Populus</taxon>
    </lineage>
</organism>
<sequence>MKVPPHKEEPLFLVISSYTPEGGDSPRFFFFLTAVGRGPRLPNLTSFSHSHHQPCPSHRHFPCHFSLPPLPLHPHSRPATSLTSAPDISPLDFLLYSLNCTAGPFPLIFFLSSSSPQQPAQAAAQPSSDQPPEHSISETHRAPPFWIFFFLSRWTQASLPPSALRSS</sequence>
<name>A0ACC0THZ9_POPTR</name>
<keyword evidence="2" id="KW-1185">Reference proteome</keyword>
<proteinExistence type="predicted"/>
<reference evidence="1 2" key="1">
    <citation type="journal article" date="2006" name="Science">
        <title>The genome of black cottonwood, Populus trichocarpa (Torr. &amp; Gray).</title>
        <authorList>
            <person name="Tuskan G.A."/>
            <person name="Difazio S."/>
            <person name="Jansson S."/>
            <person name="Bohlmann J."/>
            <person name="Grigoriev I."/>
            <person name="Hellsten U."/>
            <person name="Putnam N."/>
            <person name="Ralph S."/>
            <person name="Rombauts S."/>
            <person name="Salamov A."/>
            <person name="Schein J."/>
            <person name="Sterck L."/>
            <person name="Aerts A."/>
            <person name="Bhalerao R.R."/>
            <person name="Bhalerao R.P."/>
            <person name="Blaudez D."/>
            <person name="Boerjan W."/>
            <person name="Brun A."/>
            <person name="Brunner A."/>
            <person name="Busov V."/>
            <person name="Campbell M."/>
            <person name="Carlson J."/>
            <person name="Chalot M."/>
            <person name="Chapman J."/>
            <person name="Chen G.L."/>
            <person name="Cooper D."/>
            <person name="Coutinho P.M."/>
            <person name="Couturier J."/>
            <person name="Covert S."/>
            <person name="Cronk Q."/>
            <person name="Cunningham R."/>
            <person name="Davis J."/>
            <person name="Degroeve S."/>
            <person name="Dejardin A."/>
            <person name="Depamphilis C."/>
            <person name="Detter J."/>
            <person name="Dirks B."/>
            <person name="Dubchak I."/>
            <person name="Duplessis S."/>
            <person name="Ehlting J."/>
            <person name="Ellis B."/>
            <person name="Gendler K."/>
            <person name="Goodstein D."/>
            <person name="Gribskov M."/>
            <person name="Grimwood J."/>
            <person name="Groover A."/>
            <person name="Gunter L."/>
            <person name="Hamberger B."/>
            <person name="Heinze B."/>
            <person name="Helariutta Y."/>
            <person name="Henrissat B."/>
            <person name="Holligan D."/>
            <person name="Holt R."/>
            <person name="Huang W."/>
            <person name="Islam-Faridi N."/>
            <person name="Jones S."/>
            <person name="Jones-Rhoades M."/>
            <person name="Jorgensen R."/>
            <person name="Joshi C."/>
            <person name="Kangasjarvi J."/>
            <person name="Karlsson J."/>
            <person name="Kelleher C."/>
            <person name="Kirkpatrick R."/>
            <person name="Kirst M."/>
            <person name="Kohler A."/>
            <person name="Kalluri U."/>
            <person name="Larimer F."/>
            <person name="Leebens-Mack J."/>
            <person name="Leple J.C."/>
            <person name="Locascio P."/>
            <person name="Lou Y."/>
            <person name="Lucas S."/>
            <person name="Martin F."/>
            <person name="Montanini B."/>
            <person name="Napoli C."/>
            <person name="Nelson D.R."/>
            <person name="Nelson C."/>
            <person name="Nieminen K."/>
            <person name="Nilsson O."/>
            <person name="Pereda V."/>
            <person name="Peter G."/>
            <person name="Philippe R."/>
            <person name="Pilate G."/>
            <person name="Poliakov A."/>
            <person name="Razumovskaya J."/>
            <person name="Richardson P."/>
            <person name="Rinaldi C."/>
            <person name="Ritland K."/>
            <person name="Rouze P."/>
            <person name="Ryaboy D."/>
            <person name="Schmutz J."/>
            <person name="Schrader J."/>
            <person name="Segerman B."/>
            <person name="Shin H."/>
            <person name="Siddiqui A."/>
            <person name="Sterky F."/>
            <person name="Terry A."/>
            <person name="Tsai C.J."/>
            <person name="Uberbacher E."/>
            <person name="Unneberg P."/>
            <person name="Vahala J."/>
            <person name="Wall K."/>
            <person name="Wessler S."/>
            <person name="Yang G."/>
            <person name="Yin T."/>
            <person name="Douglas C."/>
            <person name="Marra M."/>
            <person name="Sandberg G."/>
            <person name="Van de Peer Y."/>
            <person name="Rokhsar D."/>
        </authorList>
    </citation>
    <scope>NUCLEOTIDE SEQUENCE [LARGE SCALE GENOMIC DNA]</scope>
    <source>
        <strain evidence="2">cv. Nisqually</strain>
    </source>
</reference>
<evidence type="ECO:0000313" key="1">
    <source>
        <dbReference type="EMBL" id="KAI9401088.1"/>
    </source>
</evidence>
<accession>A0ACC0THZ9</accession>